<evidence type="ECO:0000313" key="2">
    <source>
        <dbReference type="Proteomes" id="UP000290289"/>
    </source>
</evidence>
<dbReference type="Proteomes" id="UP000290289">
    <property type="component" value="Chromosome 1"/>
</dbReference>
<proteinExistence type="predicted"/>
<keyword evidence="2" id="KW-1185">Reference proteome</keyword>
<gene>
    <name evidence="1" type="ORF">DVH24_023146</name>
</gene>
<sequence length="240" mass="26778">MAVETQQLNEMDDEIAMLEYLSELRSGFSSEKLLVLRLSPWNNSAAFINGIEVVSVPSGEFPSTKVMPVPFGEHPNIAFETAYISYKHGRTSCFSSQPAAARSFSADPGSIKYPDGVSIDISPIWVYATAQGMTDAKVSNQKINISWAFDVEKDISYLIRLHFGNIVTFDLQCDKEIISSLFVDFVTNVSVDENRIFVQVGPPMLRDLPFNANLNGLEIMKMSTRRDSLDGTFQRITTQI</sequence>
<name>A0A498KTH3_MALDO</name>
<dbReference type="PANTHER" id="PTHR34590:SF10">
    <property type="entry name" value="RECEPTOR-LIKE PROTEIN KINASE HERK 1"/>
    <property type="match status" value="1"/>
</dbReference>
<reference evidence="1 2" key="1">
    <citation type="submission" date="2018-10" db="EMBL/GenBank/DDBJ databases">
        <title>A high-quality apple genome assembly.</title>
        <authorList>
            <person name="Hu J."/>
        </authorList>
    </citation>
    <scope>NUCLEOTIDE SEQUENCE [LARGE SCALE GENOMIC DNA]</scope>
    <source>
        <strain evidence="2">cv. HFTH1</strain>
        <tissue evidence="1">Young leaf</tissue>
    </source>
</reference>
<dbReference type="AlphaFoldDB" id="A0A498KTH3"/>
<evidence type="ECO:0008006" key="3">
    <source>
        <dbReference type="Google" id="ProtNLM"/>
    </source>
</evidence>
<dbReference type="PANTHER" id="PTHR34590">
    <property type="entry name" value="OS03G0124300 PROTEIN-RELATED"/>
    <property type="match status" value="1"/>
</dbReference>
<evidence type="ECO:0000313" key="1">
    <source>
        <dbReference type="EMBL" id="RXI09002.1"/>
    </source>
</evidence>
<organism evidence="1 2">
    <name type="scientific">Malus domestica</name>
    <name type="common">Apple</name>
    <name type="synonym">Pyrus malus</name>
    <dbReference type="NCBI Taxonomy" id="3750"/>
    <lineage>
        <taxon>Eukaryota</taxon>
        <taxon>Viridiplantae</taxon>
        <taxon>Streptophyta</taxon>
        <taxon>Embryophyta</taxon>
        <taxon>Tracheophyta</taxon>
        <taxon>Spermatophyta</taxon>
        <taxon>Magnoliopsida</taxon>
        <taxon>eudicotyledons</taxon>
        <taxon>Gunneridae</taxon>
        <taxon>Pentapetalae</taxon>
        <taxon>rosids</taxon>
        <taxon>fabids</taxon>
        <taxon>Rosales</taxon>
        <taxon>Rosaceae</taxon>
        <taxon>Amygdaloideae</taxon>
        <taxon>Maleae</taxon>
        <taxon>Malus</taxon>
    </lineage>
</organism>
<dbReference type="GO" id="GO:0004714">
    <property type="term" value="F:transmembrane receptor protein tyrosine kinase activity"/>
    <property type="evidence" value="ECO:0007669"/>
    <property type="project" value="InterPro"/>
</dbReference>
<protein>
    <recommendedName>
        <fullName evidence="3">Malectin-like domain-containing protein</fullName>
    </recommendedName>
</protein>
<dbReference type="EMBL" id="RDQH01000327">
    <property type="protein sequence ID" value="RXI09002.1"/>
    <property type="molecule type" value="Genomic_DNA"/>
</dbReference>
<comment type="caution">
    <text evidence="1">The sequence shown here is derived from an EMBL/GenBank/DDBJ whole genome shotgun (WGS) entry which is preliminary data.</text>
</comment>
<dbReference type="InterPro" id="IPR045272">
    <property type="entry name" value="ANXUR1/2-like"/>
</dbReference>
<accession>A0A498KTH3</accession>